<reference evidence="1 2" key="1">
    <citation type="submission" date="2023-01" db="EMBL/GenBank/DDBJ databases">
        <authorList>
            <person name="Whitehead M."/>
        </authorList>
    </citation>
    <scope>NUCLEOTIDE SEQUENCE [LARGE SCALE GENOMIC DNA]</scope>
</reference>
<evidence type="ECO:0000313" key="2">
    <source>
        <dbReference type="Proteomes" id="UP001160148"/>
    </source>
</evidence>
<name>A0AAV0VVZ3_9HEMI</name>
<protein>
    <submittedName>
        <fullName evidence="1">Uncharacterized protein</fullName>
    </submittedName>
</protein>
<proteinExistence type="predicted"/>
<comment type="caution">
    <text evidence="1">The sequence shown here is derived from an EMBL/GenBank/DDBJ whole genome shotgun (WGS) entry which is preliminary data.</text>
</comment>
<sequence length="75" mass="7896">MKMVGKIKYCRRITGSGSHDPALVVSVQRSTAASIIPAVVRNASRRTRAAAIQSVAPSTVRTKTSVAASRPPSSF</sequence>
<evidence type="ECO:0000313" key="1">
    <source>
        <dbReference type="EMBL" id="CAI6347347.1"/>
    </source>
</evidence>
<organism evidence="1 2">
    <name type="scientific">Macrosiphum euphorbiae</name>
    <name type="common">potato aphid</name>
    <dbReference type="NCBI Taxonomy" id="13131"/>
    <lineage>
        <taxon>Eukaryota</taxon>
        <taxon>Metazoa</taxon>
        <taxon>Ecdysozoa</taxon>
        <taxon>Arthropoda</taxon>
        <taxon>Hexapoda</taxon>
        <taxon>Insecta</taxon>
        <taxon>Pterygota</taxon>
        <taxon>Neoptera</taxon>
        <taxon>Paraneoptera</taxon>
        <taxon>Hemiptera</taxon>
        <taxon>Sternorrhyncha</taxon>
        <taxon>Aphidomorpha</taxon>
        <taxon>Aphidoidea</taxon>
        <taxon>Aphididae</taxon>
        <taxon>Macrosiphini</taxon>
        <taxon>Macrosiphum</taxon>
    </lineage>
</organism>
<dbReference type="Proteomes" id="UP001160148">
    <property type="component" value="Unassembled WGS sequence"/>
</dbReference>
<dbReference type="AlphaFoldDB" id="A0AAV0VVZ3"/>
<keyword evidence="2" id="KW-1185">Reference proteome</keyword>
<dbReference type="EMBL" id="CARXXK010000001">
    <property type="protein sequence ID" value="CAI6347347.1"/>
    <property type="molecule type" value="Genomic_DNA"/>
</dbReference>
<accession>A0AAV0VVZ3</accession>
<gene>
    <name evidence="1" type="ORF">MEUPH1_LOCUS4144</name>
</gene>